<feature type="chain" id="PRO_5016748610" evidence="1">
    <location>
        <begin position="20"/>
        <end position="225"/>
    </location>
</feature>
<protein>
    <submittedName>
        <fullName evidence="2">DUF4919 domain-containing protein</fullName>
    </submittedName>
</protein>
<feature type="signal peptide" evidence="1">
    <location>
        <begin position="1"/>
        <end position="19"/>
    </location>
</feature>
<dbReference type="RefSeq" id="WP_114678836.1">
    <property type="nucleotide sequence ID" value="NZ_CP031188.1"/>
</dbReference>
<accession>A0A345HER8</accession>
<dbReference type="Pfam" id="PF16266">
    <property type="entry name" value="DUF4919"/>
    <property type="match status" value="1"/>
</dbReference>
<evidence type="ECO:0000313" key="2">
    <source>
        <dbReference type="EMBL" id="AXG75078.1"/>
    </source>
</evidence>
<evidence type="ECO:0000256" key="1">
    <source>
        <dbReference type="SAM" id="SignalP"/>
    </source>
</evidence>
<dbReference type="EMBL" id="CP031188">
    <property type="protein sequence ID" value="AXG75078.1"/>
    <property type="molecule type" value="Genomic_DNA"/>
</dbReference>
<dbReference type="KEGG" id="fat:DVK85_12900"/>
<name>A0A345HER8_9FLAO</name>
<reference evidence="2 3" key="1">
    <citation type="submission" date="2018-07" db="EMBL/GenBank/DDBJ databases">
        <title>Complete genome sequence of Flavobacterium arcticum type strain SM1502T.</title>
        <authorList>
            <person name="Li Y."/>
            <person name="Li D.-D."/>
        </authorList>
    </citation>
    <scope>NUCLEOTIDE SEQUENCE [LARGE SCALE GENOMIC DNA]</scope>
    <source>
        <strain evidence="2 3">SM1502</strain>
    </source>
</reference>
<gene>
    <name evidence="2" type="ORF">DVK85_12900</name>
</gene>
<sequence length="225" mass="26547">MKKYTIALLLFTFCTCIYAQTQEFFPPDYSKIEKNVKDKKSTLYFDTLFNRYTQADSTMTLEEKRHLYYGYSFQDEYSPYGRAEEENKLRELLQKENADKKDLEKIIEYTDAILKQYPFSIRMKEYRIYSFRELGKIAEVEKENIQAEIIIDAILSSGDGTKKETCFYVINTSNEYELLNLLGFDFGGKQSLIDGGYDYLTLAKNSYQLEGFYFDVSRCLESLKF</sequence>
<dbReference type="OrthoDB" id="686440at2"/>
<dbReference type="Proteomes" id="UP000253951">
    <property type="component" value="Chromosome"/>
</dbReference>
<dbReference type="InterPro" id="IPR032578">
    <property type="entry name" value="DUF4919"/>
</dbReference>
<proteinExistence type="predicted"/>
<keyword evidence="3" id="KW-1185">Reference proteome</keyword>
<evidence type="ECO:0000313" key="3">
    <source>
        <dbReference type="Proteomes" id="UP000253951"/>
    </source>
</evidence>
<dbReference type="AlphaFoldDB" id="A0A345HER8"/>
<keyword evidence="1" id="KW-0732">Signal</keyword>
<organism evidence="2 3">
    <name type="scientific">Flavobacterium arcticum</name>
    <dbReference type="NCBI Taxonomy" id="1784713"/>
    <lineage>
        <taxon>Bacteria</taxon>
        <taxon>Pseudomonadati</taxon>
        <taxon>Bacteroidota</taxon>
        <taxon>Flavobacteriia</taxon>
        <taxon>Flavobacteriales</taxon>
        <taxon>Flavobacteriaceae</taxon>
        <taxon>Flavobacterium</taxon>
    </lineage>
</organism>